<gene>
    <name evidence="2" type="ORF">CERZMDRAFT_101751</name>
</gene>
<feature type="compositionally biased region" description="Basic and acidic residues" evidence="1">
    <location>
        <begin position="88"/>
        <end position="98"/>
    </location>
</feature>
<proteinExistence type="predicted"/>
<organism evidence="2 3">
    <name type="scientific">Cercospora zeae-maydis SCOH1-5</name>
    <dbReference type="NCBI Taxonomy" id="717836"/>
    <lineage>
        <taxon>Eukaryota</taxon>
        <taxon>Fungi</taxon>
        <taxon>Dikarya</taxon>
        <taxon>Ascomycota</taxon>
        <taxon>Pezizomycotina</taxon>
        <taxon>Dothideomycetes</taxon>
        <taxon>Dothideomycetidae</taxon>
        <taxon>Mycosphaerellales</taxon>
        <taxon>Mycosphaerellaceae</taxon>
        <taxon>Cercospora</taxon>
    </lineage>
</organism>
<evidence type="ECO:0000256" key="1">
    <source>
        <dbReference type="SAM" id="MobiDB-lite"/>
    </source>
</evidence>
<evidence type="ECO:0000313" key="2">
    <source>
        <dbReference type="EMBL" id="KAF2208053.1"/>
    </source>
</evidence>
<name>A0A6A6F3P4_9PEZI</name>
<accession>A0A6A6F3P4</accession>
<dbReference type="AlphaFoldDB" id="A0A6A6F3P4"/>
<feature type="region of interest" description="Disordered" evidence="1">
    <location>
        <begin position="51"/>
        <end position="144"/>
    </location>
</feature>
<protein>
    <submittedName>
        <fullName evidence="2">Uncharacterized protein</fullName>
    </submittedName>
</protein>
<keyword evidence="3" id="KW-1185">Reference proteome</keyword>
<dbReference type="EMBL" id="ML992697">
    <property type="protein sequence ID" value="KAF2208053.1"/>
    <property type="molecule type" value="Genomic_DNA"/>
</dbReference>
<sequence>MIDLTGSERTVRNLGSVPELRTDCSNSSETGLTAPYVNGQLFRGEIQKNFNGIPTQEHGRSGSSDVGMDGLRLNGQGLGAGTLDDLDDARVEGDDPHVGLHFPGVGDDSLDEGLPMAQNMNETQETAQNARSADANASGSQQAN</sequence>
<evidence type="ECO:0000313" key="3">
    <source>
        <dbReference type="Proteomes" id="UP000799539"/>
    </source>
</evidence>
<feature type="compositionally biased region" description="Polar residues" evidence="1">
    <location>
        <begin position="118"/>
        <end position="144"/>
    </location>
</feature>
<reference evidence="2" key="1">
    <citation type="journal article" date="2020" name="Stud. Mycol.">
        <title>101 Dothideomycetes genomes: a test case for predicting lifestyles and emergence of pathogens.</title>
        <authorList>
            <person name="Haridas S."/>
            <person name="Albert R."/>
            <person name="Binder M."/>
            <person name="Bloem J."/>
            <person name="Labutti K."/>
            <person name="Salamov A."/>
            <person name="Andreopoulos B."/>
            <person name="Baker S."/>
            <person name="Barry K."/>
            <person name="Bills G."/>
            <person name="Bluhm B."/>
            <person name="Cannon C."/>
            <person name="Castanera R."/>
            <person name="Culley D."/>
            <person name="Daum C."/>
            <person name="Ezra D."/>
            <person name="Gonzalez J."/>
            <person name="Henrissat B."/>
            <person name="Kuo A."/>
            <person name="Liang C."/>
            <person name="Lipzen A."/>
            <person name="Lutzoni F."/>
            <person name="Magnuson J."/>
            <person name="Mondo S."/>
            <person name="Nolan M."/>
            <person name="Ohm R."/>
            <person name="Pangilinan J."/>
            <person name="Park H.-J."/>
            <person name="Ramirez L."/>
            <person name="Alfaro M."/>
            <person name="Sun H."/>
            <person name="Tritt A."/>
            <person name="Yoshinaga Y."/>
            <person name="Zwiers L.-H."/>
            <person name="Turgeon B."/>
            <person name="Goodwin S."/>
            <person name="Spatafora J."/>
            <person name="Crous P."/>
            <person name="Grigoriev I."/>
        </authorList>
    </citation>
    <scope>NUCLEOTIDE SEQUENCE</scope>
    <source>
        <strain evidence="2">SCOH1-5</strain>
    </source>
</reference>
<dbReference type="Proteomes" id="UP000799539">
    <property type="component" value="Unassembled WGS sequence"/>
</dbReference>